<keyword evidence="3" id="KW-0255">Endonuclease</keyword>
<dbReference type="EMBL" id="LVWA01000005">
    <property type="protein sequence ID" value="OKL40472.1"/>
    <property type="molecule type" value="Genomic_DNA"/>
</dbReference>
<keyword evidence="4" id="KW-1185">Reference proteome</keyword>
<keyword evidence="1" id="KW-0472">Membrane</keyword>
<evidence type="ECO:0000256" key="1">
    <source>
        <dbReference type="SAM" id="Phobius"/>
    </source>
</evidence>
<keyword evidence="3" id="KW-0540">Nuclease</keyword>
<dbReference type="Pfam" id="PF03372">
    <property type="entry name" value="Exo_endo_phos"/>
    <property type="match status" value="1"/>
</dbReference>
<feature type="transmembrane region" description="Helical" evidence="1">
    <location>
        <begin position="65"/>
        <end position="91"/>
    </location>
</feature>
<comment type="caution">
    <text evidence="3">The sequence shown here is derived from an EMBL/GenBank/DDBJ whole genome shotgun (WGS) entry which is preliminary data.</text>
</comment>
<dbReference type="AlphaFoldDB" id="A0A1Q5PE98"/>
<dbReference type="InterPro" id="IPR005135">
    <property type="entry name" value="Endo/exonuclease/phosphatase"/>
</dbReference>
<keyword evidence="1" id="KW-1133">Transmembrane helix</keyword>
<reference evidence="3 4" key="1">
    <citation type="submission" date="2016-03" db="EMBL/GenBank/DDBJ databases">
        <title>Genome sequence of Pontibacter sp. nov., of the family cytophagaceae, isolated from marine sediment of the Yellow Sea, China.</title>
        <authorList>
            <person name="Zhang G."/>
            <person name="Zhang R."/>
        </authorList>
    </citation>
    <scope>NUCLEOTIDE SEQUENCE [LARGE SCALE GENOMIC DNA]</scope>
    <source>
        <strain evidence="3 4">S10-8</strain>
    </source>
</reference>
<dbReference type="Proteomes" id="UP000186551">
    <property type="component" value="Unassembled WGS sequence"/>
</dbReference>
<evidence type="ECO:0000313" key="3">
    <source>
        <dbReference type="EMBL" id="OKL40472.1"/>
    </source>
</evidence>
<proteinExistence type="predicted"/>
<gene>
    <name evidence="3" type="ORF">A3841_19410</name>
</gene>
<dbReference type="InterPro" id="IPR036691">
    <property type="entry name" value="Endo/exonu/phosph_ase_sf"/>
</dbReference>
<keyword evidence="1" id="KW-0812">Transmembrane</keyword>
<evidence type="ECO:0000313" key="4">
    <source>
        <dbReference type="Proteomes" id="UP000186551"/>
    </source>
</evidence>
<accession>A0A1Q5PE98</accession>
<name>A0A1Q5PE98_9BACT</name>
<feature type="transmembrane region" description="Helical" evidence="1">
    <location>
        <begin position="37"/>
        <end position="59"/>
    </location>
</feature>
<dbReference type="GO" id="GO:0004519">
    <property type="term" value="F:endonuclease activity"/>
    <property type="evidence" value="ECO:0007669"/>
    <property type="project" value="UniProtKB-KW"/>
</dbReference>
<dbReference type="SUPFAM" id="SSF56219">
    <property type="entry name" value="DNase I-like"/>
    <property type="match status" value="1"/>
</dbReference>
<sequence>MSVIIYRILVVLTYVLAIVTLLPLWRHNAWWVRGFDFPRLQFMAFSFFMLVAEAIFLDFSRYSTWVMMGIALGCFCFHVGWILPYTTFYPVEVKPARSRRPNNLIRIMTANVLMPNRNYKGLLELVKQHQPDVLVTLETDLWWEGKLSVLENEYRHTLKCPLDNKYGMHVYSRLPLEDAAIQFLVEPHVPSMHALVVLRSGVKVRAHFLHPAPPSPTENPDSSERDAELLVVAKSVSDKNDPIIVSGDLNDVAWSETTRLFRKISGLLDPRIGRGMYNTFHAGFWFARWPLDHLFHSEHFTLSHISRLPYFGSDHFPMLVELVYDVTHGADQQGLEADEDDLEWAESKIEEHEVEESHVHEPGK</sequence>
<feature type="transmembrane region" description="Helical" evidence="1">
    <location>
        <begin position="6"/>
        <end position="25"/>
    </location>
</feature>
<protein>
    <submittedName>
        <fullName evidence="3">Endonuclease</fullName>
    </submittedName>
</protein>
<dbReference type="OrthoDB" id="9796594at2"/>
<evidence type="ECO:0000259" key="2">
    <source>
        <dbReference type="Pfam" id="PF03372"/>
    </source>
</evidence>
<dbReference type="Gene3D" id="3.60.10.10">
    <property type="entry name" value="Endonuclease/exonuclease/phosphatase"/>
    <property type="match status" value="1"/>
</dbReference>
<feature type="domain" description="Endonuclease/exonuclease/phosphatase" evidence="2">
    <location>
        <begin position="108"/>
        <end position="315"/>
    </location>
</feature>
<dbReference type="STRING" id="1797110.A3841_19410"/>
<organism evidence="3 4">
    <name type="scientific">Pontibacter flavimaris</name>
    <dbReference type="NCBI Taxonomy" id="1797110"/>
    <lineage>
        <taxon>Bacteria</taxon>
        <taxon>Pseudomonadati</taxon>
        <taxon>Bacteroidota</taxon>
        <taxon>Cytophagia</taxon>
        <taxon>Cytophagales</taxon>
        <taxon>Hymenobacteraceae</taxon>
        <taxon>Pontibacter</taxon>
    </lineage>
</organism>
<keyword evidence="3" id="KW-0378">Hydrolase</keyword>